<proteinExistence type="predicted"/>
<dbReference type="AlphaFoldDB" id="A0A4C1ZF25"/>
<keyword evidence="3" id="KW-1185">Reference proteome</keyword>
<name>A0A4C1ZF25_EUMVA</name>
<reference evidence="2 3" key="1">
    <citation type="journal article" date="2019" name="Commun. Biol.">
        <title>The bagworm genome reveals a unique fibroin gene that provides high tensile strength.</title>
        <authorList>
            <person name="Kono N."/>
            <person name="Nakamura H."/>
            <person name="Ohtoshi R."/>
            <person name="Tomita M."/>
            <person name="Numata K."/>
            <person name="Arakawa K."/>
        </authorList>
    </citation>
    <scope>NUCLEOTIDE SEQUENCE [LARGE SCALE GENOMIC DNA]</scope>
</reference>
<comment type="caution">
    <text evidence="2">The sequence shown here is derived from an EMBL/GenBank/DDBJ whole genome shotgun (WGS) entry which is preliminary data.</text>
</comment>
<keyword evidence="1" id="KW-0812">Transmembrane</keyword>
<organism evidence="2 3">
    <name type="scientific">Eumeta variegata</name>
    <name type="common">Bagworm moth</name>
    <name type="synonym">Eumeta japonica</name>
    <dbReference type="NCBI Taxonomy" id="151549"/>
    <lineage>
        <taxon>Eukaryota</taxon>
        <taxon>Metazoa</taxon>
        <taxon>Ecdysozoa</taxon>
        <taxon>Arthropoda</taxon>
        <taxon>Hexapoda</taxon>
        <taxon>Insecta</taxon>
        <taxon>Pterygota</taxon>
        <taxon>Neoptera</taxon>
        <taxon>Endopterygota</taxon>
        <taxon>Lepidoptera</taxon>
        <taxon>Glossata</taxon>
        <taxon>Ditrysia</taxon>
        <taxon>Tineoidea</taxon>
        <taxon>Psychidae</taxon>
        <taxon>Oiketicinae</taxon>
        <taxon>Eumeta</taxon>
    </lineage>
</organism>
<accession>A0A4C1ZF25</accession>
<dbReference type="EMBL" id="BGZK01001743">
    <property type="protein sequence ID" value="GBP85519.1"/>
    <property type="molecule type" value="Genomic_DNA"/>
</dbReference>
<evidence type="ECO:0000313" key="2">
    <source>
        <dbReference type="EMBL" id="GBP85519.1"/>
    </source>
</evidence>
<gene>
    <name evidence="2" type="ORF">EVAR_53743_1</name>
</gene>
<evidence type="ECO:0000256" key="1">
    <source>
        <dbReference type="SAM" id="Phobius"/>
    </source>
</evidence>
<keyword evidence="1" id="KW-1133">Transmembrane helix</keyword>
<protein>
    <submittedName>
        <fullName evidence="2">Uncharacterized protein</fullName>
    </submittedName>
</protein>
<sequence length="184" mass="20888">MAVCTIKKLIFIHGDADDRAISGRRLRMRVARPHLSICVCVCVFACVYVLACECMGSNRRRDDIESVKTFVVSTRRRIGDRAPAAVRQRLTTKKLVRLSFCLLVGEDHDSTICQLNLESHVCCDIHHKASSRRAADIWKLSIGSERYRLADNRVCLPVRTQSEYFIKSLSTLDKSPNDCDRLFG</sequence>
<feature type="transmembrane region" description="Helical" evidence="1">
    <location>
        <begin position="34"/>
        <end position="51"/>
    </location>
</feature>
<keyword evidence="1" id="KW-0472">Membrane</keyword>
<evidence type="ECO:0000313" key="3">
    <source>
        <dbReference type="Proteomes" id="UP000299102"/>
    </source>
</evidence>
<dbReference type="Proteomes" id="UP000299102">
    <property type="component" value="Unassembled WGS sequence"/>
</dbReference>